<protein>
    <submittedName>
        <fullName evidence="2">Uncharacterized protein</fullName>
    </submittedName>
</protein>
<organism evidence="2 3">
    <name type="scientific">Pontibacter diazotrophicus</name>
    <dbReference type="NCBI Taxonomy" id="1400979"/>
    <lineage>
        <taxon>Bacteria</taxon>
        <taxon>Pseudomonadati</taxon>
        <taxon>Bacteroidota</taxon>
        <taxon>Cytophagia</taxon>
        <taxon>Cytophagales</taxon>
        <taxon>Hymenobacteraceae</taxon>
        <taxon>Pontibacter</taxon>
    </lineage>
</organism>
<dbReference type="Proteomes" id="UP000256708">
    <property type="component" value="Unassembled WGS sequence"/>
</dbReference>
<sequence length="67" mass="7364">MSVYIGEPKPKAMSNSKSDKDNNSLKENNPCWKGYEPVGMKEKDGKEVPNCVPKNDSSKSSSSKKIS</sequence>
<accession>A0A3D8LAK5</accession>
<evidence type="ECO:0000313" key="2">
    <source>
        <dbReference type="EMBL" id="RDV14383.1"/>
    </source>
</evidence>
<gene>
    <name evidence="2" type="ORF">DXT99_14765</name>
</gene>
<proteinExistence type="predicted"/>
<dbReference type="AlphaFoldDB" id="A0A3D8LAK5"/>
<evidence type="ECO:0000256" key="1">
    <source>
        <dbReference type="SAM" id="MobiDB-lite"/>
    </source>
</evidence>
<name>A0A3D8LAK5_9BACT</name>
<dbReference type="EMBL" id="QRGR01000015">
    <property type="protein sequence ID" value="RDV14383.1"/>
    <property type="molecule type" value="Genomic_DNA"/>
</dbReference>
<evidence type="ECO:0000313" key="3">
    <source>
        <dbReference type="Proteomes" id="UP000256708"/>
    </source>
</evidence>
<keyword evidence="3" id="KW-1185">Reference proteome</keyword>
<feature type="region of interest" description="Disordered" evidence="1">
    <location>
        <begin position="1"/>
        <end position="67"/>
    </location>
</feature>
<reference evidence="3" key="1">
    <citation type="submission" date="2018-08" db="EMBL/GenBank/DDBJ databases">
        <authorList>
            <person name="Liu Z.-W."/>
            <person name="Du Z.-J."/>
        </authorList>
    </citation>
    <scope>NUCLEOTIDE SEQUENCE [LARGE SCALE GENOMIC DNA]</scope>
    <source>
        <strain evidence="3">H4X</strain>
    </source>
</reference>
<feature type="compositionally biased region" description="Low complexity" evidence="1">
    <location>
        <begin position="58"/>
        <end position="67"/>
    </location>
</feature>
<comment type="caution">
    <text evidence="2">The sequence shown here is derived from an EMBL/GenBank/DDBJ whole genome shotgun (WGS) entry which is preliminary data.</text>
</comment>